<dbReference type="OrthoDB" id="17560at2759"/>
<gene>
    <name evidence="2" type="ORF">CYY_004470</name>
</gene>
<evidence type="ECO:0000313" key="2">
    <source>
        <dbReference type="EMBL" id="KAF2074224.1"/>
    </source>
</evidence>
<protein>
    <recommendedName>
        <fullName evidence="1">Dienelactone hydrolase domain-containing protein</fullName>
    </recommendedName>
</protein>
<accession>A0A8J4PX03</accession>
<evidence type="ECO:0000313" key="3">
    <source>
        <dbReference type="Proteomes" id="UP000695562"/>
    </source>
</evidence>
<dbReference type="InterPro" id="IPR002925">
    <property type="entry name" value="Dienelactn_hydro"/>
</dbReference>
<dbReference type="GO" id="GO:0016787">
    <property type="term" value="F:hydrolase activity"/>
    <property type="evidence" value="ECO:0007669"/>
    <property type="project" value="InterPro"/>
</dbReference>
<reference evidence="2" key="1">
    <citation type="submission" date="2020-01" db="EMBL/GenBank/DDBJ databases">
        <title>Development of genomics and gene disruption for Polysphondylium violaceum indicates a role for the polyketide synthase stlB in stalk morphogenesis.</title>
        <authorList>
            <person name="Narita B."/>
            <person name="Kawabe Y."/>
            <person name="Kin K."/>
            <person name="Saito T."/>
            <person name="Gibbs R."/>
            <person name="Kuspa A."/>
            <person name="Muzny D."/>
            <person name="Queller D."/>
            <person name="Richards S."/>
            <person name="Strassman J."/>
            <person name="Sucgang R."/>
            <person name="Worley K."/>
            <person name="Schaap P."/>
        </authorList>
    </citation>
    <scope>NUCLEOTIDE SEQUENCE</scope>
    <source>
        <strain evidence="2">QSvi11</strain>
    </source>
</reference>
<feature type="domain" description="Dienelactone hydrolase" evidence="1">
    <location>
        <begin position="18"/>
        <end position="254"/>
    </location>
</feature>
<sequence length="257" mass="28357">MALNSGYIDIKINDLECDCYVTRPKDTSKPLPIVICLMDIFGLRPAMEYLGQKIAQQGYFVIQPNLFYRSARSPIIEKLELLGNKDTIGEASCTVRGFSAKCDKNEVLSDLRAIMDHLAASATYSSITVADKVGLVGFCFGGGLAMRAANEFSEVKAAASIHSGRLALPDVADSPYHFINNIKATLYFGHAENDASIPLDQIELLNKTLSDAKINYSSEIYTGCEHGWTMNDLYKYNKEGTDKVLLRLSELFSSNLQ</sequence>
<dbReference type="PANTHER" id="PTHR46623:SF10">
    <property type="entry name" value="CARBOXYMETHYLENEBUTENOLIDASE HOMOLOG"/>
    <property type="match status" value="1"/>
</dbReference>
<organism evidence="2 3">
    <name type="scientific">Polysphondylium violaceum</name>
    <dbReference type="NCBI Taxonomy" id="133409"/>
    <lineage>
        <taxon>Eukaryota</taxon>
        <taxon>Amoebozoa</taxon>
        <taxon>Evosea</taxon>
        <taxon>Eumycetozoa</taxon>
        <taxon>Dictyostelia</taxon>
        <taxon>Dictyosteliales</taxon>
        <taxon>Dictyosteliaceae</taxon>
        <taxon>Polysphondylium</taxon>
    </lineage>
</organism>
<dbReference type="InterPro" id="IPR029058">
    <property type="entry name" value="AB_hydrolase_fold"/>
</dbReference>
<evidence type="ECO:0000259" key="1">
    <source>
        <dbReference type="Pfam" id="PF01738"/>
    </source>
</evidence>
<dbReference type="AlphaFoldDB" id="A0A8J4PX03"/>
<keyword evidence="3" id="KW-1185">Reference proteome</keyword>
<dbReference type="Proteomes" id="UP000695562">
    <property type="component" value="Unassembled WGS sequence"/>
</dbReference>
<dbReference type="InterPro" id="IPR051049">
    <property type="entry name" value="Dienelactone_hydrolase-like"/>
</dbReference>
<dbReference type="EMBL" id="AJWJ01000158">
    <property type="protein sequence ID" value="KAF2074224.1"/>
    <property type="molecule type" value="Genomic_DNA"/>
</dbReference>
<dbReference type="SUPFAM" id="SSF53474">
    <property type="entry name" value="alpha/beta-Hydrolases"/>
    <property type="match status" value="1"/>
</dbReference>
<dbReference type="Gene3D" id="3.40.50.1820">
    <property type="entry name" value="alpha/beta hydrolase"/>
    <property type="match status" value="1"/>
</dbReference>
<proteinExistence type="predicted"/>
<dbReference type="PANTHER" id="PTHR46623">
    <property type="entry name" value="CARBOXYMETHYLENEBUTENOLIDASE-RELATED"/>
    <property type="match status" value="1"/>
</dbReference>
<dbReference type="Pfam" id="PF01738">
    <property type="entry name" value="DLH"/>
    <property type="match status" value="1"/>
</dbReference>
<comment type="caution">
    <text evidence="2">The sequence shown here is derived from an EMBL/GenBank/DDBJ whole genome shotgun (WGS) entry which is preliminary data.</text>
</comment>
<name>A0A8J4PX03_9MYCE</name>